<sequence length="57" mass="6291">QTLHVKVLTNTLSAVLVMIVNTEHRGLTIVSKTTFVLRFPAKISADGLVLDFPRTVK</sequence>
<comment type="caution">
    <text evidence="1">The sequence shown here is derived from an EMBL/GenBank/DDBJ whole genome shotgun (WGS) entry which is preliminary data.</text>
</comment>
<reference evidence="1 2" key="1">
    <citation type="submission" date="2019-10" db="EMBL/GenBank/DDBJ databases">
        <title>Assembly and Annotation for the nematode Trichostrongylus colubriformis.</title>
        <authorList>
            <person name="Martin J."/>
        </authorList>
    </citation>
    <scope>NUCLEOTIDE SEQUENCE [LARGE SCALE GENOMIC DNA]</scope>
    <source>
        <strain evidence="1">G859</strain>
        <tissue evidence="1">Whole worm</tissue>
    </source>
</reference>
<evidence type="ECO:0000313" key="1">
    <source>
        <dbReference type="EMBL" id="KAK5972765.1"/>
    </source>
</evidence>
<dbReference type="EMBL" id="WIXE01016323">
    <property type="protein sequence ID" value="KAK5972765.1"/>
    <property type="molecule type" value="Genomic_DNA"/>
</dbReference>
<gene>
    <name evidence="1" type="ORF">GCK32_004558</name>
</gene>
<dbReference type="Proteomes" id="UP001331761">
    <property type="component" value="Unassembled WGS sequence"/>
</dbReference>
<dbReference type="AlphaFoldDB" id="A0AAN8F3N2"/>
<accession>A0AAN8F3N2</accession>
<organism evidence="1 2">
    <name type="scientific">Trichostrongylus colubriformis</name>
    <name type="common">Black scour worm</name>
    <dbReference type="NCBI Taxonomy" id="6319"/>
    <lineage>
        <taxon>Eukaryota</taxon>
        <taxon>Metazoa</taxon>
        <taxon>Ecdysozoa</taxon>
        <taxon>Nematoda</taxon>
        <taxon>Chromadorea</taxon>
        <taxon>Rhabditida</taxon>
        <taxon>Rhabditina</taxon>
        <taxon>Rhabditomorpha</taxon>
        <taxon>Strongyloidea</taxon>
        <taxon>Trichostrongylidae</taxon>
        <taxon>Trichostrongylus</taxon>
    </lineage>
</organism>
<protein>
    <submittedName>
        <fullName evidence="1">Uncharacterized protein</fullName>
    </submittedName>
</protein>
<name>A0AAN8F3N2_TRICO</name>
<feature type="non-terminal residue" evidence="1">
    <location>
        <position position="1"/>
    </location>
</feature>
<keyword evidence="2" id="KW-1185">Reference proteome</keyword>
<proteinExistence type="predicted"/>
<evidence type="ECO:0000313" key="2">
    <source>
        <dbReference type="Proteomes" id="UP001331761"/>
    </source>
</evidence>